<dbReference type="PANTHER" id="PTHR30629:SF2">
    <property type="entry name" value="PROPHAGE INTEGRASE INTS-RELATED"/>
    <property type="match status" value="1"/>
</dbReference>
<dbReference type="InterPro" id="IPR010998">
    <property type="entry name" value="Integrase_recombinase_N"/>
</dbReference>
<dbReference type="EMBL" id="CYXO01000047">
    <property type="protein sequence ID" value="CUN28699.1"/>
    <property type="molecule type" value="Genomic_DNA"/>
</dbReference>
<keyword evidence="3 5" id="KW-0238">DNA-binding</keyword>
<evidence type="ECO:0000256" key="5">
    <source>
        <dbReference type="PROSITE-ProRule" id="PRU01248"/>
    </source>
</evidence>
<dbReference type="InterPro" id="IPR013762">
    <property type="entry name" value="Integrase-like_cat_sf"/>
</dbReference>
<accession>A0A173VMK2</accession>
<reference evidence="7 8" key="1">
    <citation type="submission" date="2015-09" db="EMBL/GenBank/DDBJ databases">
        <authorList>
            <consortium name="Pathogen Informatics"/>
        </authorList>
    </citation>
    <scope>NUCLEOTIDE SEQUENCE [LARGE SCALE GENOMIC DNA]</scope>
    <source>
        <strain evidence="7 8">2789STDY5834961</strain>
    </source>
</reference>
<dbReference type="InterPro" id="IPR050808">
    <property type="entry name" value="Phage_Integrase"/>
</dbReference>
<dbReference type="PROSITE" id="PS51900">
    <property type="entry name" value="CB"/>
    <property type="match status" value="1"/>
</dbReference>
<organism evidence="7 8">
    <name type="scientific">Dorea longicatena</name>
    <dbReference type="NCBI Taxonomy" id="88431"/>
    <lineage>
        <taxon>Bacteria</taxon>
        <taxon>Bacillati</taxon>
        <taxon>Bacillota</taxon>
        <taxon>Clostridia</taxon>
        <taxon>Lachnospirales</taxon>
        <taxon>Lachnospiraceae</taxon>
        <taxon>Dorea</taxon>
    </lineage>
</organism>
<keyword evidence="2" id="KW-0229">DNA integration</keyword>
<feature type="domain" description="Core-binding (CB)" evidence="6">
    <location>
        <begin position="34"/>
        <end position="120"/>
    </location>
</feature>
<gene>
    <name evidence="7" type="ORF">ERS852573_03195</name>
</gene>
<dbReference type="Gene3D" id="1.10.150.130">
    <property type="match status" value="1"/>
</dbReference>
<dbReference type="RefSeq" id="WP_242856383.1">
    <property type="nucleotide sequence ID" value="NZ_CYXO01000047.1"/>
</dbReference>
<evidence type="ECO:0000256" key="1">
    <source>
        <dbReference type="ARBA" id="ARBA00008857"/>
    </source>
</evidence>
<evidence type="ECO:0000313" key="8">
    <source>
        <dbReference type="Proteomes" id="UP000095597"/>
    </source>
</evidence>
<evidence type="ECO:0000256" key="2">
    <source>
        <dbReference type="ARBA" id="ARBA00022908"/>
    </source>
</evidence>
<evidence type="ECO:0000256" key="4">
    <source>
        <dbReference type="ARBA" id="ARBA00023172"/>
    </source>
</evidence>
<dbReference type="Proteomes" id="UP000095597">
    <property type="component" value="Unassembled WGS sequence"/>
</dbReference>
<keyword evidence="4" id="KW-0233">DNA recombination</keyword>
<dbReference type="GO" id="GO:0006310">
    <property type="term" value="P:DNA recombination"/>
    <property type="evidence" value="ECO:0007669"/>
    <property type="project" value="UniProtKB-KW"/>
</dbReference>
<comment type="similarity">
    <text evidence="1">Belongs to the 'phage' integrase family.</text>
</comment>
<dbReference type="InterPro" id="IPR044068">
    <property type="entry name" value="CB"/>
</dbReference>
<evidence type="ECO:0000259" key="6">
    <source>
        <dbReference type="PROSITE" id="PS51900"/>
    </source>
</evidence>
<protein>
    <submittedName>
        <fullName evidence="7">Site-specific recombinase XerC</fullName>
    </submittedName>
</protein>
<dbReference type="GO" id="GO:0003677">
    <property type="term" value="F:DNA binding"/>
    <property type="evidence" value="ECO:0007669"/>
    <property type="project" value="UniProtKB-UniRule"/>
</dbReference>
<dbReference type="SUPFAM" id="SSF56349">
    <property type="entry name" value="DNA breaking-rejoining enzymes"/>
    <property type="match status" value="1"/>
</dbReference>
<sequence length="220" mass="26517">MRFTNNKRKSKENLEKEIIRFYIEKQKAENRQNVTLEELYAEWLLYKRDYTSVKAKTIQEYVSEWNRFFKDTELVKMKIGEIKPITLIRFFREATKDRQFTHKRVSNARSVLNGIMSYAIEEEIISHNPVSDVNFKQFTYKPVEVQSDNVFSRDDTHKLLNYLRCIIEPYSLAIQLSFYLFIRVGETKAIRWEDIDYNNRLVYLHRQATCERTLNDDLSV</sequence>
<name>A0A173VMK2_9FIRM</name>
<dbReference type="AlphaFoldDB" id="A0A173VMK2"/>
<dbReference type="Gene3D" id="1.10.443.10">
    <property type="entry name" value="Intergrase catalytic core"/>
    <property type="match status" value="1"/>
</dbReference>
<evidence type="ECO:0000256" key="3">
    <source>
        <dbReference type="ARBA" id="ARBA00023125"/>
    </source>
</evidence>
<proteinExistence type="inferred from homology"/>
<dbReference type="InterPro" id="IPR011010">
    <property type="entry name" value="DNA_brk_join_enz"/>
</dbReference>
<dbReference type="GO" id="GO:0015074">
    <property type="term" value="P:DNA integration"/>
    <property type="evidence" value="ECO:0007669"/>
    <property type="project" value="UniProtKB-KW"/>
</dbReference>
<dbReference type="PANTHER" id="PTHR30629">
    <property type="entry name" value="PROPHAGE INTEGRASE"/>
    <property type="match status" value="1"/>
</dbReference>
<evidence type="ECO:0000313" key="7">
    <source>
        <dbReference type="EMBL" id="CUN28699.1"/>
    </source>
</evidence>